<evidence type="ECO:0000313" key="3">
    <source>
        <dbReference type="Proteomes" id="UP000054735"/>
    </source>
</evidence>
<reference evidence="1 3" key="1">
    <citation type="submission" date="2015-11" db="EMBL/GenBank/DDBJ databases">
        <title>Genomic analysis of 38 Legionella species identifies large and diverse effector repertoires.</title>
        <authorList>
            <person name="Burstein D."/>
            <person name="Amaro F."/>
            <person name="Zusman T."/>
            <person name="Lifshitz Z."/>
            <person name="Cohen O."/>
            <person name="Gilbert J.A."/>
            <person name="Pupko T."/>
            <person name="Shuman H.A."/>
            <person name="Segal G."/>
        </authorList>
    </citation>
    <scope>NUCLEOTIDE SEQUENCE [LARGE SCALE GENOMIC DNA]</scope>
    <source>
        <strain evidence="1 3">CDC#1407-AL-14</strain>
    </source>
</reference>
<dbReference type="EMBL" id="UGNW01000001">
    <property type="protein sequence ID" value="STX30899.1"/>
    <property type="molecule type" value="Genomic_DNA"/>
</dbReference>
<dbReference type="PANTHER" id="PTHR37285:SF5">
    <property type="entry name" value="SPORE WALL MATURATION PROTEIN DIT1"/>
    <property type="match status" value="1"/>
</dbReference>
<dbReference type="Proteomes" id="UP000255066">
    <property type="component" value="Unassembled WGS sequence"/>
</dbReference>
<reference evidence="2 4" key="2">
    <citation type="submission" date="2018-06" db="EMBL/GenBank/DDBJ databases">
        <authorList>
            <consortium name="Pathogen Informatics"/>
            <person name="Doyle S."/>
        </authorList>
    </citation>
    <scope>NUCLEOTIDE SEQUENCE [LARGE SCALE GENOMIC DNA]</scope>
    <source>
        <strain evidence="2 4">NCTC12437</strain>
    </source>
</reference>
<dbReference type="RefSeq" id="WP_058524952.1">
    <property type="nucleotide sequence ID" value="NZ_CAAAHV010000010.1"/>
</dbReference>
<sequence length="521" mass="59511">MGNDSLHASLYQPGLDENNEAVISAHFMDKINANTLLNLYGSEQFYARAFYVSSSWVIENLLPALEKASDHFVSERVSAARKRAIRNYKEYGRHNPKDIDTAEFITEVMFDRQFLKGRKGNCSRMALAKRVKESLENKLPIRMVIPALPYKSTSPLKSRGILPDLSEVNFLLGLAEVAKTISRIYCEDNPAPNSFAKFIVISDGSRFNRFLNEPIENIQAYQQQLNWWINTLNIADYVEIVDYQDVIGNLLPKDQYLQKNAIRNEVLQLYTDLMLPLLNPCAMSKTMIDAIACDPDPETDYAEGRFVPLFKSLVYTISYQCLHDYASILQTDYNPLYMEIIRHIFIPCTLLESADIAQVKAFIANPRLEPPQWVQMKEYFRQQMLKEAWRAAIHYIAEIRSDRELANDPILTCFPDAIRWTIHSKRGQLALLTTSGKGDPVQPWHGAALCQLTGTNRIKFYTHPALLLEGSGATPVLIKERTNVFGLDNQPLFYVGSDIVFQNSDGLLCQIEHLLTRKRKL</sequence>
<dbReference type="STRING" id="28083.Lbir_2987"/>
<dbReference type="Pfam" id="PF05141">
    <property type="entry name" value="DIT1_PvcA"/>
    <property type="match status" value="1"/>
</dbReference>
<protein>
    <submittedName>
        <fullName evidence="2">Pyoverdine biosynthesis protein PvcA</fullName>
    </submittedName>
</protein>
<dbReference type="EMBL" id="LNXT01000048">
    <property type="protein sequence ID" value="KTC68385.1"/>
    <property type="molecule type" value="Genomic_DNA"/>
</dbReference>
<name>A0A378I6V7_9GAMM</name>
<proteinExistence type="predicted"/>
<accession>A0A378I6V7</accession>
<dbReference type="Proteomes" id="UP000054735">
    <property type="component" value="Unassembled WGS sequence"/>
</dbReference>
<evidence type="ECO:0000313" key="4">
    <source>
        <dbReference type="Proteomes" id="UP000255066"/>
    </source>
</evidence>
<evidence type="ECO:0000313" key="2">
    <source>
        <dbReference type="EMBL" id="STX30899.1"/>
    </source>
</evidence>
<dbReference type="InterPro" id="IPR007817">
    <property type="entry name" value="Isocyanide_synthase_DIT1"/>
</dbReference>
<keyword evidence="3" id="KW-1185">Reference proteome</keyword>
<dbReference type="AlphaFoldDB" id="A0A378I6V7"/>
<organism evidence="2 4">
    <name type="scientific">Legionella birminghamensis</name>
    <dbReference type="NCBI Taxonomy" id="28083"/>
    <lineage>
        <taxon>Bacteria</taxon>
        <taxon>Pseudomonadati</taxon>
        <taxon>Pseudomonadota</taxon>
        <taxon>Gammaproteobacteria</taxon>
        <taxon>Legionellales</taxon>
        <taxon>Legionellaceae</taxon>
        <taxon>Legionella</taxon>
    </lineage>
</organism>
<gene>
    <name evidence="1" type="ORF">Lbir_2987</name>
    <name evidence="2" type="ORF">NCTC12437_00666</name>
</gene>
<dbReference type="OrthoDB" id="5690590at2"/>
<dbReference type="PANTHER" id="PTHR37285">
    <property type="entry name" value="SPORE WALL MATURATION PROTEIN DIT1"/>
    <property type="match status" value="1"/>
</dbReference>
<evidence type="ECO:0000313" key="1">
    <source>
        <dbReference type="EMBL" id="KTC68385.1"/>
    </source>
</evidence>